<dbReference type="InterPro" id="IPR036640">
    <property type="entry name" value="ABC1_TM_sf"/>
</dbReference>
<name>D8TJ46_VOLCA</name>
<feature type="region of interest" description="Disordered" evidence="4">
    <location>
        <begin position="166"/>
        <end position="194"/>
    </location>
</feature>
<feature type="region of interest" description="Disordered" evidence="4">
    <location>
        <begin position="563"/>
        <end position="584"/>
    </location>
</feature>
<dbReference type="GO" id="GO:0016020">
    <property type="term" value="C:membrane"/>
    <property type="evidence" value="ECO:0007669"/>
    <property type="project" value="InterPro"/>
</dbReference>
<reference evidence="6 7" key="1">
    <citation type="journal article" date="2010" name="Science">
        <title>Genomic analysis of organismal complexity in the multicellular green alga Volvox carteri.</title>
        <authorList>
            <person name="Prochnik S.E."/>
            <person name="Umen J."/>
            <person name="Nedelcu A.M."/>
            <person name="Hallmann A."/>
            <person name="Miller S.M."/>
            <person name="Nishii I."/>
            <person name="Ferris P."/>
            <person name="Kuo A."/>
            <person name="Mitros T."/>
            <person name="Fritz-Laylin L.K."/>
            <person name="Hellsten U."/>
            <person name="Chapman J."/>
            <person name="Simakov O."/>
            <person name="Rensing S.A."/>
            <person name="Terry A."/>
            <person name="Pangilinan J."/>
            <person name="Kapitonov V."/>
            <person name="Jurka J."/>
            <person name="Salamov A."/>
            <person name="Shapiro H."/>
            <person name="Schmutz J."/>
            <person name="Grimwood J."/>
            <person name="Lindquist E."/>
            <person name="Lucas S."/>
            <person name="Grigoriev I.V."/>
            <person name="Schmitt R."/>
            <person name="Kirk D."/>
            <person name="Rokhsar D.S."/>
        </authorList>
    </citation>
    <scope>NUCLEOTIDE SEQUENCE [LARGE SCALE GENOMIC DNA]</scope>
    <source>
        <strain evidence="7">f. Nagariensis / Eve</strain>
    </source>
</reference>
<evidence type="ECO:0000256" key="2">
    <source>
        <dbReference type="ARBA" id="ARBA00022989"/>
    </source>
</evidence>
<organism evidence="7">
    <name type="scientific">Volvox carteri f. nagariensis</name>
    <dbReference type="NCBI Taxonomy" id="3068"/>
    <lineage>
        <taxon>Eukaryota</taxon>
        <taxon>Viridiplantae</taxon>
        <taxon>Chlorophyta</taxon>
        <taxon>core chlorophytes</taxon>
        <taxon>Chlorophyceae</taxon>
        <taxon>CS clade</taxon>
        <taxon>Chlamydomonadales</taxon>
        <taxon>Volvocaceae</taxon>
        <taxon>Volvox</taxon>
    </lineage>
</organism>
<evidence type="ECO:0000313" key="7">
    <source>
        <dbReference type="Proteomes" id="UP000001058"/>
    </source>
</evidence>
<sequence length="584" mass="61511">MDSATALGASVVGLNTTALLLLFYAIRPSEADARKERRLLNLKRIRIGTFVIVTLGQAGIGAWRAIQGRFMLGMYDAQLVSTAILWALTAVSLIATWPRQGAVSLLPVVLMSLLVVGLQMAADCLHNTAQDFNHDDRIAGHTPSTFFPYPAHTPYSMHCRTCRPPPIPFSPTEKEKAKEAEKRASKKRPASRTQRTARAFRYMWPESRPLRLRLVACFMLVLAERCVNLAVPVLYKHMVDELSGTATNGGSGGGDSTLVEASRRLAGASLRVMAAAAAAATNGGGDGGGGVGDVASRRNTDGRAVDGAAMVGSAGAGAVGADVVVDEVHQQLLKAAYGVLKAAQQLSFWSVFYPWVFAYLVFYFLRGGSGMEGLLANMRDLDTVSIVLFNVTGGGPTWEWGRVGGLGGVEIQKALVDVESMFELLDTEPLVRDAPGAVSLRVGAGRVDFARVVFGYNPASPVLRGDTVMFNDTVMYNIRYGRTDATDAEARHRPPPPPPHAPLPREAGARLSRGSNDDADLMSPPASPGGCLLGLDAAAVSSSASSPPPAAAAPPAGAHVGMAAPASLRGRHASGNSFGAAAEQ</sequence>
<evidence type="ECO:0000256" key="3">
    <source>
        <dbReference type="ARBA" id="ARBA00023136"/>
    </source>
</evidence>
<dbReference type="GeneID" id="9624512"/>
<dbReference type="KEGG" id="vcn:VOLCADRAFT_86609"/>
<proteinExistence type="predicted"/>
<keyword evidence="1 5" id="KW-0812">Transmembrane</keyword>
<dbReference type="OrthoDB" id="6500128at2759"/>
<dbReference type="Proteomes" id="UP000001058">
    <property type="component" value="Unassembled WGS sequence"/>
</dbReference>
<dbReference type="AlphaFoldDB" id="D8TJ46"/>
<evidence type="ECO:0000313" key="6">
    <source>
        <dbReference type="EMBL" id="EFJ52475.1"/>
    </source>
</evidence>
<feature type="region of interest" description="Disordered" evidence="4">
    <location>
        <begin position="486"/>
        <end position="528"/>
    </location>
</feature>
<dbReference type="Gene3D" id="1.20.1560.10">
    <property type="entry name" value="ABC transporter type 1, transmembrane domain"/>
    <property type="match status" value="1"/>
</dbReference>
<dbReference type="GO" id="GO:0005524">
    <property type="term" value="F:ATP binding"/>
    <property type="evidence" value="ECO:0007669"/>
    <property type="project" value="InterPro"/>
</dbReference>
<dbReference type="InParanoid" id="D8TJ46"/>
<feature type="transmembrane region" description="Helical" evidence="5">
    <location>
        <begin position="102"/>
        <end position="122"/>
    </location>
</feature>
<keyword evidence="7" id="KW-1185">Reference proteome</keyword>
<evidence type="ECO:0000256" key="5">
    <source>
        <dbReference type="SAM" id="Phobius"/>
    </source>
</evidence>
<evidence type="ECO:0008006" key="8">
    <source>
        <dbReference type="Google" id="ProtNLM"/>
    </source>
</evidence>
<dbReference type="RefSeq" id="XP_002946548.1">
    <property type="nucleotide sequence ID" value="XM_002946502.1"/>
</dbReference>
<keyword evidence="2 5" id="KW-1133">Transmembrane helix</keyword>
<feature type="compositionally biased region" description="Basic and acidic residues" evidence="4">
    <location>
        <begin position="172"/>
        <end position="183"/>
    </location>
</feature>
<protein>
    <recommendedName>
        <fullName evidence="8">ABC transmembrane type-1 domain-containing protein</fullName>
    </recommendedName>
</protein>
<feature type="transmembrane region" description="Helical" evidence="5">
    <location>
        <begin position="6"/>
        <end position="26"/>
    </location>
</feature>
<feature type="transmembrane region" description="Helical" evidence="5">
    <location>
        <begin position="47"/>
        <end position="66"/>
    </location>
</feature>
<evidence type="ECO:0000256" key="4">
    <source>
        <dbReference type="SAM" id="MobiDB-lite"/>
    </source>
</evidence>
<keyword evidence="3 5" id="KW-0472">Membrane</keyword>
<gene>
    <name evidence="6" type="ORF">VOLCADRAFT_86609</name>
</gene>
<feature type="transmembrane region" description="Helical" evidence="5">
    <location>
        <begin position="346"/>
        <end position="365"/>
    </location>
</feature>
<accession>D8TJ46</accession>
<evidence type="ECO:0000256" key="1">
    <source>
        <dbReference type="ARBA" id="ARBA00022692"/>
    </source>
</evidence>
<dbReference type="EMBL" id="GL378324">
    <property type="protein sequence ID" value="EFJ52475.1"/>
    <property type="molecule type" value="Genomic_DNA"/>
</dbReference>